<dbReference type="InterPro" id="IPR004398">
    <property type="entry name" value="RNA_MeTrfase_RsmD"/>
</dbReference>
<dbReference type="EC" id="2.1.1.171" evidence="3"/>
<dbReference type="PANTHER" id="PTHR43542:SF1">
    <property type="entry name" value="METHYLTRANSFERASE"/>
    <property type="match status" value="1"/>
</dbReference>
<name>A0A6L5YTI8_9FIRM</name>
<dbReference type="Pfam" id="PF03602">
    <property type="entry name" value="Cons_hypoth95"/>
    <property type="match status" value="1"/>
</dbReference>
<dbReference type="EMBL" id="VUNI01000026">
    <property type="protein sequence ID" value="MST75780.1"/>
    <property type="molecule type" value="Genomic_DNA"/>
</dbReference>
<keyword evidence="4" id="KW-1185">Reference proteome</keyword>
<accession>A0A6L5YTI8</accession>
<comment type="caution">
    <text evidence="3">The sequence shown here is derived from an EMBL/GenBank/DDBJ whole genome shotgun (WGS) entry which is preliminary data.</text>
</comment>
<dbReference type="CDD" id="cd02440">
    <property type="entry name" value="AdoMet_MTases"/>
    <property type="match status" value="1"/>
</dbReference>
<dbReference type="AlphaFoldDB" id="A0A6L5YTI8"/>
<gene>
    <name evidence="3" type="primary">rsmD</name>
    <name evidence="3" type="ORF">FYJ75_12395</name>
</gene>
<evidence type="ECO:0000256" key="1">
    <source>
        <dbReference type="ARBA" id="ARBA00022603"/>
    </source>
</evidence>
<reference evidence="3 4" key="1">
    <citation type="submission" date="2019-08" db="EMBL/GenBank/DDBJ databases">
        <title>In-depth cultivation of the pig gut microbiome towards novel bacterial diversity and tailored functional studies.</title>
        <authorList>
            <person name="Wylensek D."/>
            <person name="Hitch T.C.A."/>
            <person name="Clavel T."/>
        </authorList>
    </citation>
    <scope>NUCLEOTIDE SEQUENCE [LARGE SCALE GENOMIC DNA]</scope>
    <source>
        <strain evidence="3 4">MUC/MUC-530-WT-4D</strain>
    </source>
</reference>
<proteinExistence type="predicted"/>
<sequence length="186" mass="21269">MRIIAGTARSLPLKTVDGMETRPTTDRIKETLFNMIQNEIPGCYFLDLFAGSGQMGLEAVSRGAEYAVFADNSRKAAQCIEDNIHFTKFDKQCRFLNMDAVSAIRSLDGKYRFDVIFMDPPYKKELEKEVLTALKTSTILKEDTLIIVEASLDTSFDYLDELGYQMIKYKKYKTNAHVFLTKSREE</sequence>
<keyword evidence="2 3" id="KW-0808">Transferase</keyword>
<dbReference type="InterPro" id="IPR002052">
    <property type="entry name" value="DNA_methylase_N6_adenine_CS"/>
</dbReference>
<protein>
    <submittedName>
        <fullName evidence="3">16S rRNA (Guanine(966)-N(2))-methyltransferase RsmD</fullName>
        <ecNumber evidence="3">2.1.1.171</ecNumber>
    </submittedName>
</protein>
<dbReference type="InterPro" id="IPR029063">
    <property type="entry name" value="SAM-dependent_MTases_sf"/>
</dbReference>
<keyword evidence="1 3" id="KW-0489">Methyltransferase</keyword>
<dbReference type="PIRSF" id="PIRSF004553">
    <property type="entry name" value="CHP00095"/>
    <property type="match status" value="1"/>
</dbReference>
<dbReference type="GO" id="GO:0052913">
    <property type="term" value="F:16S rRNA (guanine(966)-N(2))-methyltransferase activity"/>
    <property type="evidence" value="ECO:0007669"/>
    <property type="project" value="UniProtKB-EC"/>
</dbReference>
<dbReference type="SUPFAM" id="SSF53335">
    <property type="entry name" value="S-adenosyl-L-methionine-dependent methyltransferases"/>
    <property type="match status" value="1"/>
</dbReference>
<dbReference type="Proteomes" id="UP000474024">
    <property type="component" value="Unassembled WGS sequence"/>
</dbReference>
<organism evidence="3 4">
    <name type="scientific">Roseburia porci</name>
    <dbReference type="NCBI Taxonomy" id="2605790"/>
    <lineage>
        <taxon>Bacteria</taxon>
        <taxon>Bacillati</taxon>
        <taxon>Bacillota</taxon>
        <taxon>Clostridia</taxon>
        <taxon>Lachnospirales</taxon>
        <taxon>Lachnospiraceae</taxon>
        <taxon>Roseburia</taxon>
    </lineage>
</organism>
<dbReference type="PROSITE" id="PS00092">
    <property type="entry name" value="N6_MTASE"/>
    <property type="match status" value="1"/>
</dbReference>
<dbReference type="GO" id="GO:0003676">
    <property type="term" value="F:nucleic acid binding"/>
    <property type="evidence" value="ECO:0007669"/>
    <property type="project" value="InterPro"/>
</dbReference>
<dbReference type="NCBIfam" id="TIGR00095">
    <property type="entry name" value="16S rRNA (guanine(966)-N(2))-methyltransferase RsmD"/>
    <property type="match status" value="1"/>
</dbReference>
<dbReference type="PANTHER" id="PTHR43542">
    <property type="entry name" value="METHYLTRANSFERASE"/>
    <property type="match status" value="1"/>
</dbReference>
<dbReference type="RefSeq" id="WP_154430751.1">
    <property type="nucleotide sequence ID" value="NZ_VUNI01000026.1"/>
</dbReference>
<evidence type="ECO:0000313" key="3">
    <source>
        <dbReference type="EMBL" id="MST75780.1"/>
    </source>
</evidence>
<evidence type="ECO:0000313" key="4">
    <source>
        <dbReference type="Proteomes" id="UP000474024"/>
    </source>
</evidence>
<dbReference type="Gene3D" id="3.40.50.150">
    <property type="entry name" value="Vaccinia Virus protein VP39"/>
    <property type="match status" value="1"/>
</dbReference>
<evidence type="ECO:0000256" key="2">
    <source>
        <dbReference type="ARBA" id="ARBA00022679"/>
    </source>
</evidence>